<dbReference type="AlphaFoldDB" id="A0A8S3S1D0"/>
<accession>A0A8S3S1D0</accession>
<dbReference type="SUPFAM" id="SSF50978">
    <property type="entry name" value="WD40 repeat-like"/>
    <property type="match status" value="1"/>
</dbReference>
<protein>
    <submittedName>
        <fullName evidence="1">Uncharacterized protein</fullName>
    </submittedName>
</protein>
<proteinExistence type="predicted"/>
<name>A0A8S3S1D0_MYTED</name>
<keyword evidence="2" id="KW-1185">Reference proteome</keyword>
<gene>
    <name evidence="1" type="ORF">MEDL_24890</name>
</gene>
<evidence type="ECO:0000313" key="2">
    <source>
        <dbReference type="Proteomes" id="UP000683360"/>
    </source>
</evidence>
<dbReference type="OrthoDB" id="6046813at2759"/>
<comment type="caution">
    <text evidence="1">The sequence shown here is derived from an EMBL/GenBank/DDBJ whole genome shotgun (WGS) entry which is preliminary data.</text>
</comment>
<evidence type="ECO:0000313" key="1">
    <source>
        <dbReference type="EMBL" id="CAG2210754.1"/>
    </source>
</evidence>
<dbReference type="InterPro" id="IPR015943">
    <property type="entry name" value="WD40/YVTN_repeat-like_dom_sf"/>
</dbReference>
<dbReference type="Gene3D" id="2.130.10.10">
    <property type="entry name" value="YVTN repeat-like/Quinoprotein amine dehydrogenase"/>
    <property type="match status" value="1"/>
</dbReference>
<sequence>MLSIWKTMTWPFEVGIQIKQNSEIENIMNELQLLKSFGEVEVFKTEIAINIETSVNKEAQVETRKQSYIDKITMDIKTKTYIDDTIKKEIGDMICLCDGRIIIVEKSANVYLLTSDGKLQKQLPIPGKASSVTQISKDAIAITYPEEFAIKIFNIEDETMTKVIKLHDCCCGLSFFNESLAVGINNNEIRIIDLEGNTLKSLQVQNKLLL</sequence>
<reference evidence="1" key="1">
    <citation type="submission" date="2021-03" db="EMBL/GenBank/DDBJ databases">
        <authorList>
            <person name="Bekaert M."/>
        </authorList>
    </citation>
    <scope>NUCLEOTIDE SEQUENCE</scope>
</reference>
<dbReference type="Proteomes" id="UP000683360">
    <property type="component" value="Unassembled WGS sequence"/>
</dbReference>
<organism evidence="1 2">
    <name type="scientific">Mytilus edulis</name>
    <name type="common">Blue mussel</name>
    <dbReference type="NCBI Taxonomy" id="6550"/>
    <lineage>
        <taxon>Eukaryota</taxon>
        <taxon>Metazoa</taxon>
        <taxon>Spiralia</taxon>
        <taxon>Lophotrochozoa</taxon>
        <taxon>Mollusca</taxon>
        <taxon>Bivalvia</taxon>
        <taxon>Autobranchia</taxon>
        <taxon>Pteriomorphia</taxon>
        <taxon>Mytilida</taxon>
        <taxon>Mytiloidea</taxon>
        <taxon>Mytilidae</taxon>
        <taxon>Mytilinae</taxon>
        <taxon>Mytilus</taxon>
    </lineage>
</organism>
<dbReference type="EMBL" id="CAJPWZ010001244">
    <property type="protein sequence ID" value="CAG2210754.1"/>
    <property type="molecule type" value="Genomic_DNA"/>
</dbReference>
<dbReference type="InterPro" id="IPR036322">
    <property type="entry name" value="WD40_repeat_dom_sf"/>
</dbReference>